<sequence>MSEEQTPYWPCPRRARDTWVDRLLEHSRAELANLPLETPVDGTHVTAVMRLTGLDRFRMARLLGVDPVTLDRWERGVGAPGGAARTLLLIGLSFPETLRIFADP</sequence>
<name>A0ABS0AUA9_9GAMM</name>
<accession>A0ABS0AUA9</accession>
<protein>
    <submittedName>
        <fullName evidence="1">XRE family transcriptional regulator</fullName>
    </submittedName>
</protein>
<dbReference type="EMBL" id="ARXX01000055">
    <property type="protein sequence ID" value="MBF5057716.1"/>
    <property type="molecule type" value="Genomic_DNA"/>
</dbReference>
<comment type="caution">
    <text evidence="1">The sequence shown here is derived from an EMBL/GenBank/DDBJ whole genome shotgun (WGS) entry which is preliminary data.</text>
</comment>
<dbReference type="RefSeq" id="WP_194865871.1">
    <property type="nucleotide sequence ID" value="NZ_ARXX01000055.1"/>
</dbReference>
<dbReference type="InterPro" id="IPR010982">
    <property type="entry name" value="Lambda_DNA-bd_dom_sf"/>
</dbReference>
<dbReference type="Proteomes" id="UP000662703">
    <property type="component" value="Unassembled WGS sequence"/>
</dbReference>
<keyword evidence="2" id="KW-1185">Reference proteome</keyword>
<reference evidence="1 2" key="1">
    <citation type="submission" date="2012-09" db="EMBL/GenBank/DDBJ databases">
        <title>Genome Sequence of alkane-degrading Bacterium Alcanivorax sp. 521-1.</title>
        <authorList>
            <person name="Lai Q."/>
            <person name="Shao Z."/>
        </authorList>
    </citation>
    <scope>NUCLEOTIDE SEQUENCE [LARGE SCALE GENOMIC DNA]</scope>
    <source>
        <strain evidence="1 2">521-1</strain>
    </source>
</reference>
<organism evidence="1 2">
    <name type="scientific">Alloalcanivorax profundimaris</name>
    <dbReference type="NCBI Taxonomy" id="2735259"/>
    <lineage>
        <taxon>Bacteria</taxon>
        <taxon>Pseudomonadati</taxon>
        <taxon>Pseudomonadota</taxon>
        <taxon>Gammaproteobacteria</taxon>
        <taxon>Oceanospirillales</taxon>
        <taxon>Alcanivoracaceae</taxon>
        <taxon>Alloalcanivorax</taxon>
    </lineage>
</organism>
<proteinExistence type="predicted"/>
<dbReference type="Gene3D" id="1.10.260.40">
    <property type="entry name" value="lambda repressor-like DNA-binding domains"/>
    <property type="match status" value="1"/>
</dbReference>
<evidence type="ECO:0000313" key="1">
    <source>
        <dbReference type="EMBL" id="MBF5057716.1"/>
    </source>
</evidence>
<gene>
    <name evidence="1" type="ORF">Y5W_03010</name>
</gene>
<evidence type="ECO:0000313" key="2">
    <source>
        <dbReference type="Proteomes" id="UP000662703"/>
    </source>
</evidence>